<organism evidence="6 7">
    <name type="scientific">Megasphaera elsdenii DSM 20460</name>
    <dbReference type="NCBI Taxonomy" id="1064535"/>
    <lineage>
        <taxon>Bacteria</taxon>
        <taxon>Bacillati</taxon>
        <taxon>Bacillota</taxon>
        <taxon>Negativicutes</taxon>
        <taxon>Veillonellales</taxon>
        <taxon>Veillonellaceae</taxon>
        <taxon>Megasphaera</taxon>
    </lineage>
</organism>
<dbReference type="PRINTS" id="PR00039">
    <property type="entry name" value="HTHLYSR"/>
</dbReference>
<dbReference type="PROSITE" id="PS50931">
    <property type="entry name" value="HTH_LYSR"/>
    <property type="match status" value="1"/>
</dbReference>
<dbReference type="PANTHER" id="PTHR30346">
    <property type="entry name" value="TRANSCRIPTIONAL DUAL REGULATOR HCAR-RELATED"/>
    <property type="match status" value="1"/>
</dbReference>
<keyword evidence="4" id="KW-0804">Transcription</keyword>
<dbReference type="InterPro" id="IPR036388">
    <property type="entry name" value="WH-like_DNA-bd_sf"/>
</dbReference>
<dbReference type="PANTHER" id="PTHR30346:SF0">
    <property type="entry name" value="HCA OPERON TRANSCRIPTIONAL ACTIVATOR HCAR"/>
    <property type="match status" value="1"/>
</dbReference>
<dbReference type="InterPro" id="IPR000847">
    <property type="entry name" value="LysR_HTH_N"/>
</dbReference>
<dbReference type="Proteomes" id="UP000010111">
    <property type="component" value="Chromosome"/>
</dbReference>
<dbReference type="HOGENOM" id="CLU_039613_6_2_9"/>
<dbReference type="KEGG" id="med:MELS_2186"/>
<evidence type="ECO:0000256" key="1">
    <source>
        <dbReference type="ARBA" id="ARBA00009437"/>
    </source>
</evidence>
<comment type="similarity">
    <text evidence="1">Belongs to the LysR transcriptional regulatory family.</text>
</comment>
<evidence type="ECO:0000256" key="2">
    <source>
        <dbReference type="ARBA" id="ARBA00023015"/>
    </source>
</evidence>
<keyword evidence="7" id="KW-1185">Reference proteome</keyword>
<evidence type="ECO:0000256" key="3">
    <source>
        <dbReference type="ARBA" id="ARBA00023125"/>
    </source>
</evidence>
<dbReference type="SUPFAM" id="SSF53850">
    <property type="entry name" value="Periplasmic binding protein-like II"/>
    <property type="match status" value="1"/>
</dbReference>
<accession>G0VML1</accession>
<dbReference type="EMBL" id="HE576794">
    <property type="protein sequence ID" value="CCC74403.1"/>
    <property type="molecule type" value="Genomic_DNA"/>
</dbReference>
<evidence type="ECO:0000313" key="6">
    <source>
        <dbReference type="EMBL" id="CCC74403.1"/>
    </source>
</evidence>
<evidence type="ECO:0000259" key="5">
    <source>
        <dbReference type="PROSITE" id="PS50931"/>
    </source>
</evidence>
<reference evidence="6 7" key="1">
    <citation type="journal article" date="2011" name="J. Bacteriol.">
        <title>Genome Sequence of the Ruminal Bacterium Megasphaera elsdenii.</title>
        <authorList>
            <person name="Marx H."/>
            <person name="Graf A.B."/>
            <person name="Tatto N."/>
            <person name="Thallinger G.G."/>
            <person name="Mattanovich D."/>
            <person name="Sauer M."/>
        </authorList>
    </citation>
    <scope>NUCLEOTIDE SEQUENCE [LARGE SCALE GENOMIC DNA]</scope>
    <source>
        <strain evidence="6 7">DSM 20460</strain>
    </source>
</reference>
<proteinExistence type="inferred from homology"/>
<dbReference type="GO" id="GO:0003677">
    <property type="term" value="F:DNA binding"/>
    <property type="evidence" value="ECO:0007669"/>
    <property type="project" value="UniProtKB-KW"/>
</dbReference>
<sequence>MYVMTKWVNEYMDSVKCQALLLAIQYGSLTAAGKELGYTQSGMTRMIRSLEKEIGFPLLVRNKQGVRPSANGLQMVPVFQEVVRASQKAADLGAAIQGVLAGVLNIGSYYSVAAAWLPAILRHFQTQYPKVEIHLLEGTNQELAQWINEKAVDCCLAAKPGGDVAYDWIPLKDDELVVWLPPDHPWTAEKEIPVEWLNGAPFVIPLPDHDTDIDRFLAAKQVQPDIRFTTTDPYTAYCMVEEGLGISINNRLTTEKWTGRVELRPLAPAQSISLGLAVPDIQEMSPAASKFVAQVWQIVNGKTEK</sequence>
<dbReference type="InterPro" id="IPR005119">
    <property type="entry name" value="LysR_subst-bd"/>
</dbReference>
<dbReference type="AlphaFoldDB" id="G0VML1"/>
<dbReference type="STRING" id="1064535.MELS_2186"/>
<dbReference type="Gene3D" id="3.40.190.290">
    <property type="match status" value="1"/>
</dbReference>
<dbReference type="Pfam" id="PF03466">
    <property type="entry name" value="LysR_substrate"/>
    <property type="match status" value="1"/>
</dbReference>
<protein>
    <recommendedName>
        <fullName evidence="5">HTH lysR-type domain-containing protein</fullName>
    </recommendedName>
</protein>
<dbReference type="Gene3D" id="1.10.10.10">
    <property type="entry name" value="Winged helix-like DNA-binding domain superfamily/Winged helix DNA-binding domain"/>
    <property type="match status" value="1"/>
</dbReference>
<dbReference type="GO" id="GO:0003700">
    <property type="term" value="F:DNA-binding transcription factor activity"/>
    <property type="evidence" value="ECO:0007669"/>
    <property type="project" value="InterPro"/>
</dbReference>
<keyword evidence="3" id="KW-0238">DNA-binding</keyword>
<dbReference type="eggNOG" id="COG0583">
    <property type="taxonomic scope" value="Bacteria"/>
</dbReference>
<keyword evidence="2" id="KW-0805">Transcription regulation</keyword>
<feature type="domain" description="HTH lysR-type" evidence="5">
    <location>
        <begin position="12"/>
        <end position="69"/>
    </location>
</feature>
<dbReference type="CDD" id="cd05466">
    <property type="entry name" value="PBP2_LTTR_substrate"/>
    <property type="match status" value="1"/>
</dbReference>
<dbReference type="SUPFAM" id="SSF46785">
    <property type="entry name" value="Winged helix' DNA-binding domain"/>
    <property type="match status" value="1"/>
</dbReference>
<dbReference type="GO" id="GO:0032993">
    <property type="term" value="C:protein-DNA complex"/>
    <property type="evidence" value="ECO:0007669"/>
    <property type="project" value="TreeGrafter"/>
</dbReference>
<dbReference type="InterPro" id="IPR036390">
    <property type="entry name" value="WH_DNA-bd_sf"/>
</dbReference>
<gene>
    <name evidence="6" type="ORF">MELS_2186</name>
</gene>
<evidence type="ECO:0000256" key="4">
    <source>
        <dbReference type="ARBA" id="ARBA00023163"/>
    </source>
</evidence>
<evidence type="ECO:0000313" key="7">
    <source>
        <dbReference type="Proteomes" id="UP000010111"/>
    </source>
</evidence>
<dbReference type="Pfam" id="PF00126">
    <property type="entry name" value="HTH_1"/>
    <property type="match status" value="1"/>
</dbReference>
<name>G0VML1_MEGEL</name>